<dbReference type="Pfam" id="PF17781">
    <property type="entry name" value="RPN1_RPN2_N"/>
    <property type="match status" value="1"/>
</dbReference>
<name>A0A023B1L7_GRENI</name>
<evidence type="ECO:0000256" key="1">
    <source>
        <dbReference type="ARBA" id="ARBA00022737"/>
    </source>
</evidence>
<evidence type="ECO:0000313" key="6">
    <source>
        <dbReference type="EMBL" id="EZG47486.1"/>
    </source>
</evidence>
<dbReference type="GO" id="GO:0008540">
    <property type="term" value="C:proteasome regulatory particle, base subcomplex"/>
    <property type="evidence" value="ECO:0007669"/>
    <property type="project" value="TreeGrafter"/>
</dbReference>
<protein>
    <submittedName>
        <fullName evidence="6">Proteasome 26S regulatory subunit</fullName>
    </submittedName>
</protein>
<dbReference type="OrthoDB" id="10252509at2759"/>
<accession>A0A023B1L7</accession>
<evidence type="ECO:0000259" key="5">
    <source>
        <dbReference type="Pfam" id="PF18051"/>
    </source>
</evidence>
<dbReference type="EMBL" id="AFNH02000978">
    <property type="protein sequence ID" value="EZG47486.1"/>
    <property type="molecule type" value="Genomic_DNA"/>
</dbReference>
<proteinExistence type="predicted"/>
<evidence type="ECO:0000313" key="7">
    <source>
        <dbReference type="Proteomes" id="UP000019763"/>
    </source>
</evidence>
<evidence type="ECO:0000256" key="2">
    <source>
        <dbReference type="ARBA" id="ARBA00022942"/>
    </source>
</evidence>
<evidence type="ECO:0000259" key="4">
    <source>
        <dbReference type="Pfam" id="PF17781"/>
    </source>
</evidence>
<organism evidence="6 7">
    <name type="scientific">Gregarina niphandrodes</name>
    <name type="common">Septate eugregarine</name>
    <dbReference type="NCBI Taxonomy" id="110365"/>
    <lineage>
        <taxon>Eukaryota</taxon>
        <taxon>Sar</taxon>
        <taxon>Alveolata</taxon>
        <taxon>Apicomplexa</taxon>
        <taxon>Conoidasida</taxon>
        <taxon>Gregarinasina</taxon>
        <taxon>Eugregarinorida</taxon>
        <taxon>Gregarinidae</taxon>
        <taxon>Gregarina</taxon>
    </lineage>
</organism>
<dbReference type="AlphaFoldDB" id="A0A023B1L7"/>
<dbReference type="PANTHER" id="PTHR10943">
    <property type="entry name" value="26S PROTEASOME NON-ATPASE REGULATORY SUBUNIT"/>
    <property type="match status" value="1"/>
</dbReference>
<keyword evidence="7" id="KW-1185">Reference proteome</keyword>
<dbReference type="OMA" id="LNYRMIG"/>
<feature type="domain" description="RPN1 N-terminal" evidence="4">
    <location>
        <begin position="5"/>
        <end position="177"/>
    </location>
</feature>
<dbReference type="InterPro" id="IPR040892">
    <property type="entry name" value="RPN1_N"/>
</dbReference>
<dbReference type="PANTHER" id="PTHR10943:SF1">
    <property type="entry name" value="26S PROTEASOME NON-ATPASE REGULATORY SUBUNIT 2"/>
    <property type="match status" value="1"/>
</dbReference>
<dbReference type="eggNOG" id="KOG2005">
    <property type="taxonomic scope" value="Eukaryota"/>
</dbReference>
<dbReference type="InterPro" id="IPR041433">
    <property type="entry name" value="RPN1_C"/>
</dbReference>
<sequence length="858" mass="92359">MDYEDALKATLYLRAVAGMRTEEAEREAMLRICYDMAVSHGALSMALEYALSLGDRGLVRELFRFCGDIEAKPTRLCPTAATTDRWTPSVHVRWVYEDAEEEKSVRRLMRLQLAYQLAENRFVSSAAELEVVEGATVDLKLNEVDGILRREHVSSLLEYLAKELDVVACRSAEDILRAEEPGRKLRSSLEPARAALVAAYASGFVHAGFGVDEALTTEGLFQRARHHGLSGAIACLGLLNLWNVEQGLTKLDKFQYSQDSFTRAGAILGFGCCDAGSCNELDPIISLVSDAIQSDDANDRMAAYAALGYAYCGTAKPEVLELLVPAVVDTAAVGGAEAASAAALALGLVFCGTADENVTEVLIQAVADRAETVETVHVFNIGLALALVFLQQQDKAHGALFLLQAIPHPLSELTQVLVEIAAYAATGNVLKCQTCIQKCLRKVNAIITEDAEKQHADEKEVGEGREKEVGEGREKEVGEGREEQGGEGREKEVGEGEKEVGEGREKEGEKEGDANQVQQAERQADKNDNQTEGQAPAEGQGPTVAETAAVEGVEPMPGAVSGGEPEYVARAEEKGKTLLTFVNEELENIVPGVALLGLPLINLHEPIGSEMFLRIVNHMLQYDGLLVRRAIPVAVALHSVSNPQPGVVELLSKLSHDADADTALHAIVALGVVAAGTNNARVAQILRSLAVYYAMDANALFLLKLSQGLVFAGKGLHTLSPLHGDKQLVLKQSLAGLFAFCVQALLTKDTLCQGRYHLNMLHLVLAIRPRWLITVTETGEPVACPVRVGQAVDVSGLAGQPRQVTGVRIHDTPVLLSDGEKAEMGSAEWQPLAPTLEGIVVVRKTNPKDLKEANKHLE</sequence>
<dbReference type="VEuPathDB" id="CryptoDB:GNI_131140"/>
<keyword evidence="2 6" id="KW-0647">Proteasome</keyword>
<gene>
    <name evidence="6" type="ORF">GNI_131140</name>
</gene>
<keyword evidence="1" id="KW-0677">Repeat</keyword>
<dbReference type="InterPro" id="IPR016024">
    <property type="entry name" value="ARM-type_fold"/>
</dbReference>
<dbReference type="InterPro" id="IPR011989">
    <property type="entry name" value="ARM-like"/>
</dbReference>
<feature type="compositionally biased region" description="Basic and acidic residues" evidence="3">
    <location>
        <begin position="452"/>
        <end position="513"/>
    </location>
</feature>
<dbReference type="Pfam" id="PF18051">
    <property type="entry name" value="RPN1_C"/>
    <property type="match status" value="1"/>
</dbReference>
<feature type="region of interest" description="Disordered" evidence="3">
    <location>
        <begin position="452"/>
        <end position="543"/>
    </location>
</feature>
<reference evidence="6" key="1">
    <citation type="submission" date="2013-12" db="EMBL/GenBank/DDBJ databases">
        <authorList>
            <person name="Omoto C.K."/>
            <person name="Sibley D."/>
            <person name="Venepally P."/>
            <person name="Hadjithomas M."/>
            <person name="Karamycheva S."/>
            <person name="Brunk B."/>
            <person name="Roos D."/>
            <person name="Caler E."/>
            <person name="Lorenzi H."/>
        </authorList>
    </citation>
    <scope>NUCLEOTIDE SEQUENCE</scope>
</reference>
<dbReference type="Gene3D" id="1.25.10.10">
    <property type="entry name" value="Leucine-rich Repeat Variant"/>
    <property type="match status" value="2"/>
</dbReference>
<comment type="caution">
    <text evidence="6">The sequence shown here is derived from an EMBL/GenBank/DDBJ whole genome shotgun (WGS) entry which is preliminary data.</text>
</comment>
<dbReference type="Proteomes" id="UP000019763">
    <property type="component" value="Unassembled WGS sequence"/>
</dbReference>
<feature type="domain" description="26S proteasome non-ATPase regulatory subunit RPN1 C-terminal" evidence="5">
    <location>
        <begin position="796"/>
        <end position="844"/>
    </location>
</feature>
<dbReference type="GO" id="GO:0034515">
    <property type="term" value="C:proteasome storage granule"/>
    <property type="evidence" value="ECO:0007669"/>
    <property type="project" value="TreeGrafter"/>
</dbReference>
<dbReference type="SUPFAM" id="SSF48371">
    <property type="entry name" value="ARM repeat"/>
    <property type="match status" value="1"/>
</dbReference>
<dbReference type="GO" id="GO:0043161">
    <property type="term" value="P:proteasome-mediated ubiquitin-dependent protein catabolic process"/>
    <property type="evidence" value="ECO:0007669"/>
    <property type="project" value="TreeGrafter"/>
</dbReference>
<evidence type="ECO:0000256" key="3">
    <source>
        <dbReference type="SAM" id="MobiDB-lite"/>
    </source>
</evidence>
<dbReference type="GO" id="GO:0005634">
    <property type="term" value="C:nucleus"/>
    <property type="evidence" value="ECO:0007669"/>
    <property type="project" value="TreeGrafter"/>
</dbReference>
<dbReference type="RefSeq" id="XP_011132172.1">
    <property type="nucleotide sequence ID" value="XM_011133870.1"/>
</dbReference>
<dbReference type="GeneID" id="22914594"/>